<dbReference type="InterPro" id="IPR036514">
    <property type="entry name" value="SGNH_hydro_sf"/>
</dbReference>
<dbReference type="Gene3D" id="3.40.50.1110">
    <property type="entry name" value="SGNH hydrolase"/>
    <property type="match status" value="1"/>
</dbReference>
<dbReference type="Pfam" id="PF08885">
    <property type="entry name" value="GSCFA"/>
    <property type="match status" value="1"/>
</dbReference>
<evidence type="ECO:0000313" key="3">
    <source>
        <dbReference type="Proteomes" id="UP000598350"/>
    </source>
</evidence>
<dbReference type="EMBL" id="JABTCG010000010">
    <property type="protein sequence ID" value="MBD0852528.1"/>
    <property type="molecule type" value="Genomic_DNA"/>
</dbReference>
<dbReference type="Proteomes" id="UP000598350">
    <property type="component" value="Unassembled WGS sequence"/>
</dbReference>
<dbReference type="PROSITE" id="PS51257">
    <property type="entry name" value="PROKAR_LIPOPROTEIN"/>
    <property type="match status" value="1"/>
</dbReference>
<reference evidence="2 3" key="1">
    <citation type="submission" date="2020-05" db="EMBL/GenBank/DDBJ databases">
        <title>The draft genome sequence of Maribacter arenosus CAU 1321.</title>
        <authorList>
            <person name="Mu L."/>
        </authorList>
    </citation>
    <scope>NUCLEOTIDE SEQUENCE [LARGE SCALE GENOMIC DNA]</scope>
    <source>
        <strain evidence="2 3">CAU 1321</strain>
    </source>
</reference>
<evidence type="ECO:0000313" key="2">
    <source>
        <dbReference type="EMBL" id="MBD0852528.1"/>
    </source>
</evidence>
<protein>
    <submittedName>
        <fullName evidence="2">GSCFA domain-containing protein</fullName>
    </submittedName>
</protein>
<organism evidence="2 3">
    <name type="scientific">Maribacter arenosus</name>
    <dbReference type="NCBI Taxonomy" id="1854708"/>
    <lineage>
        <taxon>Bacteria</taxon>
        <taxon>Pseudomonadati</taxon>
        <taxon>Bacteroidota</taxon>
        <taxon>Flavobacteriia</taxon>
        <taxon>Flavobacteriales</taxon>
        <taxon>Flavobacteriaceae</taxon>
        <taxon>Maribacter</taxon>
    </lineage>
</organism>
<gene>
    <name evidence="2" type="ORF">HPE63_17760</name>
</gene>
<dbReference type="InterPro" id="IPR014982">
    <property type="entry name" value="GSCFA"/>
</dbReference>
<dbReference type="RefSeq" id="WP_188315650.1">
    <property type="nucleotide sequence ID" value="NZ_JABTCG010000010.1"/>
</dbReference>
<comment type="caution">
    <text evidence="2">The sequence shown here is derived from an EMBL/GenBank/DDBJ whole genome shotgun (WGS) entry which is preliminary data.</text>
</comment>
<keyword evidence="3" id="KW-1185">Reference proteome</keyword>
<dbReference type="SUPFAM" id="SSF52266">
    <property type="entry name" value="SGNH hydrolase"/>
    <property type="match status" value="1"/>
</dbReference>
<feature type="domain" description="GSCFA" evidence="1">
    <location>
        <begin position="21"/>
        <end position="260"/>
    </location>
</feature>
<accession>A0ABR7VGL9</accession>
<sequence length="320" mass="37167">MKLQTQIPLQKAHRQIDYTSQILLLGSCFVENIGRKLNHFKFPSLQNPFGILFHTIAIENLVSKAVRQESYSEADVFFLNDRWHCFDAHSDLSNASQKHLLKNLNDGLGATREQLSKSTHIIITLGTSWVYRNITNGNIVANCHKVPQKKFSKELLSIDEITDSLQKTMDYIRSVNENTQVIFTVSPVRHLKDGFIENQRSKAHLISAIHQIIESPKLGPHTSYFFSYEVMMDELRDYRFYKSDMVHPNGLAVDYIWEKFKEVWISKECYGTMDQVEAIQKGLEHKPFNPDSKEHKVFLKSLNSKITYLQQAYPFMEFKS</sequence>
<name>A0ABR7VGL9_9FLAO</name>
<evidence type="ECO:0000259" key="1">
    <source>
        <dbReference type="Pfam" id="PF08885"/>
    </source>
</evidence>
<proteinExistence type="predicted"/>